<sequence>MNLQQIKKRLIEEPIEDEVKQYYKELVEDIRTDDVLYNDTLAVCLRRLRIYQSEIDEIDTIFDSALTFTNTKYNPLLNSLQSLIDKLSLFNHDVQKWIDLLMLQPKTKNFFVLLGVLLKKGHLNDYPNYAQECFEIYDDTVANACSKTLVKFFKDDWREFVNKGLRDESKKFLILTHLLPGLIKKDKSVFQKLLQDNSDPLILVGLINLGEVNIDLEPCLIHSNAQVRLDSLKYVLNKKLYHLIKDNYVIEINLNEGDDRFISLMNREYDPEFENWLKEVLYDHLHEENNFHQKLSAMLILNFLKLDEKVVPLLVNNLYSNYKAIRDASLSLLQRLSFEYHGDMDKCFSILTRLEGRESEGGVCAITYFSKFKDFSRRLKDGLKEDRIHGYLSALAQIAETKDPEVLTEALEISKKYTAVLSLDQVAYKNEDEFKHAKWEINYAWKVLQAANELMLTIAEKYNYGAELVFNQLQLQLRTIKFRGAISSTYPFYERACKLQKGDIDKELEYIQEGNRNRLITRRSGGIIYIIPGILQAAEDKFDYAVERLFELAQEPIQDDFVTEDLPQIHAFNILKQIFTEKNLTNQSQKYLERGLVLSLNYFESPVWSIRNCAMMLFGSLKKKIFNNKIASKRFFARFKFLSFFIEKLNNNQVVIPILVILESLEYKESIEELVIALKTSLGNEIWKIRELTGKVLSKMINCEDLIESCNDNNSFQGVLFGILAGNNPPNLNPELLYKSYFIADVYVKILDKFRIKVNVLDYFHELLENYSIYNGKKLFIESLLTYLLNNGEDVLKAALDSKYENLYPIVINHVEENDIQFDLSPYLSYPNAIRVYSRMKNIKILNIENIEYRANFEHIIPDILKFTDPNQDLDTRIQGFNALYIYLKNASGYNYNYALMLLFERGLFDDDEDIRKEVTKKLCDIFKIDVSTTYLSLVFPTLHQFEDEIINDVLMRNTLDYKQLDDNLKEAQEPSLYSFERNNFYKNEIMYTRILQKFNYVSEQVKNKVLKDIKYIQTIPELNLPLNYIMLDYKKKTEINATIAGI</sequence>
<dbReference type="Pfam" id="PF25151">
    <property type="entry name" value="TPR_Trm732_C"/>
    <property type="match status" value="1"/>
</dbReference>
<dbReference type="SUPFAM" id="SSF48371">
    <property type="entry name" value="ARM repeat"/>
    <property type="match status" value="2"/>
</dbReference>
<dbReference type="InterPro" id="IPR019442">
    <property type="entry name" value="THADA/TRM732_DUF2428"/>
</dbReference>
<evidence type="ECO:0000259" key="4">
    <source>
        <dbReference type="Pfam" id="PF25151"/>
    </source>
</evidence>
<gene>
    <name evidence="5" type="ORF">CANVERA_P3577</name>
</gene>
<dbReference type="Proteomes" id="UP001152885">
    <property type="component" value="Unassembled WGS sequence"/>
</dbReference>
<feature type="domain" description="DUF2428" evidence="3">
    <location>
        <begin position="422"/>
        <end position="609"/>
    </location>
</feature>
<dbReference type="InterPro" id="IPR016024">
    <property type="entry name" value="ARM-type_fold"/>
</dbReference>
<organism evidence="5 6">
    <name type="scientific">Candida verbasci</name>
    <dbReference type="NCBI Taxonomy" id="1227364"/>
    <lineage>
        <taxon>Eukaryota</taxon>
        <taxon>Fungi</taxon>
        <taxon>Dikarya</taxon>
        <taxon>Ascomycota</taxon>
        <taxon>Saccharomycotina</taxon>
        <taxon>Pichiomycetes</taxon>
        <taxon>Debaryomycetaceae</taxon>
        <taxon>Candida/Lodderomyces clade</taxon>
        <taxon>Candida</taxon>
    </lineage>
</organism>
<evidence type="ECO:0000256" key="1">
    <source>
        <dbReference type="ARBA" id="ARBA00010409"/>
    </source>
</evidence>
<name>A0A9W4TYU6_9ASCO</name>
<dbReference type="OrthoDB" id="73997at2759"/>
<dbReference type="PANTHER" id="PTHR14387:SF0">
    <property type="entry name" value="DUF2428 DOMAIN-CONTAINING PROTEIN"/>
    <property type="match status" value="1"/>
</dbReference>
<dbReference type="InterPro" id="IPR056842">
    <property type="entry name" value="THADA-like_TPR_C"/>
</dbReference>
<dbReference type="GO" id="GO:0030488">
    <property type="term" value="P:tRNA methylation"/>
    <property type="evidence" value="ECO:0007669"/>
    <property type="project" value="TreeGrafter"/>
</dbReference>
<proteinExistence type="inferred from homology"/>
<keyword evidence="6" id="KW-1185">Reference proteome</keyword>
<evidence type="ECO:0008006" key="7">
    <source>
        <dbReference type="Google" id="ProtNLM"/>
    </source>
</evidence>
<dbReference type="Pfam" id="PF10350">
    <property type="entry name" value="DUF2428"/>
    <property type="match status" value="1"/>
</dbReference>
<evidence type="ECO:0000313" key="5">
    <source>
        <dbReference type="EMBL" id="CAI5759068.1"/>
    </source>
</evidence>
<dbReference type="InterPro" id="IPR051954">
    <property type="entry name" value="tRNA_methyltransferase_THADA"/>
</dbReference>
<keyword evidence="2" id="KW-0819">tRNA processing</keyword>
<evidence type="ECO:0000256" key="2">
    <source>
        <dbReference type="ARBA" id="ARBA00022694"/>
    </source>
</evidence>
<dbReference type="PANTHER" id="PTHR14387">
    <property type="entry name" value="THADA/DEATH RECEPTOR INTERACTING PROTEIN"/>
    <property type="match status" value="1"/>
</dbReference>
<feature type="domain" description="tRNA (32-2'-O)-methyltransferase regulator THADA-like C-terminal TPR repeats region" evidence="4">
    <location>
        <begin position="611"/>
        <end position="712"/>
    </location>
</feature>
<comment type="caution">
    <text evidence="5">The sequence shown here is derived from an EMBL/GenBank/DDBJ whole genome shotgun (WGS) entry which is preliminary data.</text>
</comment>
<comment type="similarity">
    <text evidence="1">Belongs to the THADA family.</text>
</comment>
<evidence type="ECO:0000313" key="6">
    <source>
        <dbReference type="Proteomes" id="UP001152885"/>
    </source>
</evidence>
<dbReference type="EMBL" id="CANTUO010000003">
    <property type="protein sequence ID" value="CAI5759068.1"/>
    <property type="molecule type" value="Genomic_DNA"/>
</dbReference>
<dbReference type="AlphaFoldDB" id="A0A9W4TYU6"/>
<protein>
    <recommendedName>
        <fullName evidence="7">DUF2428 domain-containing protein</fullName>
    </recommendedName>
</protein>
<evidence type="ECO:0000259" key="3">
    <source>
        <dbReference type="Pfam" id="PF10350"/>
    </source>
</evidence>
<reference evidence="5" key="1">
    <citation type="submission" date="2022-12" db="EMBL/GenBank/DDBJ databases">
        <authorList>
            <person name="Brejova B."/>
        </authorList>
    </citation>
    <scope>NUCLEOTIDE SEQUENCE</scope>
</reference>
<accession>A0A9W4TYU6</accession>
<dbReference type="GO" id="GO:0005829">
    <property type="term" value="C:cytosol"/>
    <property type="evidence" value="ECO:0007669"/>
    <property type="project" value="TreeGrafter"/>
</dbReference>